<dbReference type="InterPro" id="IPR038577">
    <property type="entry name" value="GT10-like_C_sf"/>
</dbReference>
<evidence type="ECO:0000256" key="5">
    <source>
        <dbReference type="ARBA" id="ARBA00022679"/>
    </source>
</evidence>
<accession>A0AAN8XGC0</accession>
<keyword evidence="9 12" id="KW-0333">Golgi apparatus</keyword>
<dbReference type="Gene3D" id="3.40.50.11660">
    <property type="entry name" value="Glycosyl transferase family 10, C-terminal domain"/>
    <property type="match status" value="1"/>
</dbReference>
<comment type="similarity">
    <text evidence="3 12">Belongs to the glycosyltransferase 10 family.</text>
</comment>
<dbReference type="EMBL" id="JAXCGZ010004058">
    <property type="protein sequence ID" value="KAK7082361.1"/>
    <property type="molecule type" value="Genomic_DNA"/>
</dbReference>
<protein>
    <recommendedName>
        <fullName evidence="12">Fucosyltransferase</fullName>
        <ecNumber evidence="12">2.4.1.-</ecNumber>
    </recommendedName>
</protein>
<dbReference type="Pfam" id="PF00852">
    <property type="entry name" value="Glyco_transf_10"/>
    <property type="match status" value="1"/>
</dbReference>
<comment type="pathway">
    <text evidence="2">Protein modification; protein glycosylation.</text>
</comment>
<evidence type="ECO:0000256" key="3">
    <source>
        <dbReference type="ARBA" id="ARBA00008919"/>
    </source>
</evidence>
<dbReference type="AlphaFoldDB" id="A0AAN8XGC0"/>
<dbReference type="InterPro" id="IPR031481">
    <property type="entry name" value="Glyco_tran_10_N"/>
</dbReference>
<keyword evidence="5 12" id="KW-0808">Transferase</keyword>
<dbReference type="InterPro" id="IPR001503">
    <property type="entry name" value="Glyco_trans_10"/>
</dbReference>
<evidence type="ECO:0000256" key="2">
    <source>
        <dbReference type="ARBA" id="ARBA00004922"/>
    </source>
</evidence>
<organism evidence="15 16">
    <name type="scientific">Halocaridina rubra</name>
    <name type="common">Hawaiian red shrimp</name>
    <dbReference type="NCBI Taxonomy" id="373956"/>
    <lineage>
        <taxon>Eukaryota</taxon>
        <taxon>Metazoa</taxon>
        <taxon>Ecdysozoa</taxon>
        <taxon>Arthropoda</taxon>
        <taxon>Crustacea</taxon>
        <taxon>Multicrustacea</taxon>
        <taxon>Malacostraca</taxon>
        <taxon>Eumalacostraca</taxon>
        <taxon>Eucarida</taxon>
        <taxon>Decapoda</taxon>
        <taxon>Pleocyemata</taxon>
        <taxon>Caridea</taxon>
        <taxon>Atyoidea</taxon>
        <taxon>Atyidae</taxon>
        <taxon>Halocaridina</taxon>
    </lineage>
</organism>
<proteinExistence type="inferred from homology"/>
<dbReference type="PANTHER" id="PTHR48438">
    <property type="entry name" value="ALPHA-(1,3)-FUCOSYLTRANSFERASE C-RELATED"/>
    <property type="match status" value="1"/>
</dbReference>
<gene>
    <name evidence="15" type="primary">COPS2_2</name>
    <name evidence="15" type="ORF">SK128_013503</name>
</gene>
<keyword evidence="8" id="KW-1133">Transmembrane helix</keyword>
<evidence type="ECO:0000259" key="13">
    <source>
        <dbReference type="Pfam" id="PF00852"/>
    </source>
</evidence>
<keyword evidence="6 12" id="KW-0812">Transmembrane</keyword>
<dbReference type="InterPro" id="IPR055270">
    <property type="entry name" value="Glyco_tran_10_C"/>
</dbReference>
<dbReference type="GO" id="GO:0032580">
    <property type="term" value="C:Golgi cisterna membrane"/>
    <property type="evidence" value="ECO:0007669"/>
    <property type="project" value="UniProtKB-SubCell"/>
</dbReference>
<name>A0AAN8XGC0_HALRR</name>
<sequence length="427" mass="49304">MVHVSLECKDDAAKYLEWKIFNDLKRNFPIYTSQIVPIPMGVDKDMMELRDEGWMPSLVPCGRIEPKFGPTTSEELREYGCPTWKCHFTYKKSEITTADAVLVILDHFKSLEHHRYHRPAEQRWVFVDVEPPTGANGNRKININSDLVNWTMSYHSHSDILGGGYGHFRSLKGEPLPFQVHFISGQPHALSQYVSELERGSSAEDVLGPSWKAFVSKPKPLAWMVSNCKGLSSRMQYVDELAKHIPIDIYGGCTKTWCIHRKSSRDLCWQNVLSWQYSFYLAFENSLCQDYITEKSYFPLVYGVIPVVYGGANYTQFLPPHSYINARHYHPKELADLLLKLHNDPVALGRYHIWRAFWKAEHFGSFCHLCQKLHVDFTYKNHEDINAFQIASSRCYNPKHQLFNNKQHPDACKEVINTNMSCTSDGS</sequence>
<keyword evidence="4 12" id="KW-0328">Glycosyltransferase</keyword>
<evidence type="ECO:0000256" key="12">
    <source>
        <dbReference type="RuleBase" id="RU003832"/>
    </source>
</evidence>
<dbReference type="SUPFAM" id="SSF53756">
    <property type="entry name" value="UDP-Glycosyltransferase/glycogen phosphorylase"/>
    <property type="match status" value="1"/>
</dbReference>
<evidence type="ECO:0000256" key="8">
    <source>
        <dbReference type="ARBA" id="ARBA00022989"/>
    </source>
</evidence>
<comment type="subcellular location">
    <subcellularLocation>
        <location evidence="1 12">Golgi apparatus</location>
        <location evidence="1 12">Golgi stack membrane</location>
        <topology evidence="1 12">Single-pass type II membrane protein</topology>
    </subcellularLocation>
</comment>
<keyword evidence="11" id="KW-0325">Glycoprotein</keyword>
<evidence type="ECO:0000313" key="15">
    <source>
        <dbReference type="EMBL" id="KAK7082361.1"/>
    </source>
</evidence>
<evidence type="ECO:0000256" key="9">
    <source>
        <dbReference type="ARBA" id="ARBA00023034"/>
    </source>
</evidence>
<dbReference type="Proteomes" id="UP001381693">
    <property type="component" value="Unassembled WGS sequence"/>
</dbReference>
<evidence type="ECO:0000256" key="10">
    <source>
        <dbReference type="ARBA" id="ARBA00023136"/>
    </source>
</evidence>
<evidence type="ECO:0000256" key="7">
    <source>
        <dbReference type="ARBA" id="ARBA00022968"/>
    </source>
</evidence>
<keyword evidence="10" id="KW-0472">Membrane</keyword>
<dbReference type="GO" id="GO:0008417">
    <property type="term" value="F:fucosyltransferase activity"/>
    <property type="evidence" value="ECO:0007669"/>
    <property type="project" value="InterPro"/>
</dbReference>
<comment type="caution">
    <text evidence="15">The sequence shown here is derived from an EMBL/GenBank/DDBJ whole genome shotgun (WGS) entry which is preliminary data.</text>
</comment>
<evidence type="ECO:0000256" key="6">
    <source>
        <dbReference type="ARBA" id="ARBA00022692"/>
    </source>
</evidence>
<evidence type="ECO:0000256" key="4">
    <source>
        <dbReference type="ARBA" id="ARBA00022676"/>
    </source>
</evidence>
<keyword evidence="7" id="KW-0735">Signal-anchor</keyword>
<dbReference type="FunFam" id="3.40.50.11660:FF:000002">
    <property type="entry name" value="Alpha-(1,3)-fucosyltransferase"/>
    <property type="match status" value="1"/>
</dbReference>
<evidence type="ECO:0000259" key="14">
    <source>
        <dbReference type="Pfam" id="PF17039"/>
    </source>
</evidence>
<evidence type="ECO:0000256" key="11">
    <source>
        <dbReference type="ARBA" id="ARBA00023180"/>
    </source>
</evidence>
<dbReference type="PANTHER" id="PTHR48438:SF1">
    <property type="entry name" value="ALPHA-(1,3)-FUCOSYLTRANSFERASE C-RELATED"/>
    <property type="match status" value="1"/>
</dbReference>
<dbReference type="Pfam" id="PF17039">
    <property type="entry name" value="Glyco_tran_10_N"/>
    <property type="match status" value="1"/>
</dbReference>
<dbReference type="EC" id="2.4.1.-" evidence="12"/>
<keyword evidence="16" id="KW-1185">Reference proteome</keyword>
<reference evidence="15 16" key="1">
    <citation type="submission" date="2023-11" db="EMBL/GenBank/DDBJ databases">
        <title>Halocaridina rubra genome assembly.</title>
        <authorList>
            <person name="Smith C."/>
        </authorList>
    </citation>
    <scope>NUCLEOTIDE SEQUENCE [LARGE SCALE GENOMIC DNA]</scope>
    <source>
        <strain evidence="15">EP-1</strain>
        <tissue evidence="15">Whole</tissue>
    </source>
</reference>
<evidence type="ECO:0000256" key="1">
    <source>
        <dbReference type="ARBA" id="ARBA00004447"/>
    </source>
</evidence>
<feature type="domain" description="Fucosyltransferase N-terminal" evidence="14">
    <location>
        <begin position="80"/>
        <end position="161"/>
    </location>
</feature>
<evidence type="ECO:0000313" key="16">
    <source>
        <dbReference type="Proteomes" id="UP001381693"/>
    </source>
</evidence>
<feature type="domain" description="Fucosyltransferase C-terminal" evidence="13">
    <location>
        <begin position="216"/>
        <end position="386"/>
    </location>
</feature>